<comment type="caution">
    <text evidence="2">The sequence shown here is derived from an EMBL/GenBank/DDBJ whole genome shotgun (WGS) entry which is preliminary data.</text>
</comment>
<evidence type="ECO:0000313" key="3">
    <source>
        <dbReference type="Proteomes" id="UP000295418"/>
    </source>
</evidence>
<keyword evidence="1" id="KW-1133">Transmembrane helix</keyword>
<organism evidence="2 3">
    <name type="scientific">Paenibacillus albiflavus</name>
    <dbReference type="NCBI Taxonomy" id="2545760"/>
    <lineage>
        <taxon>Bacteria</taxon>
        <taxon>Bacillati</taxon>
        <taxon>Bacillota</taxon>
        <taxon>Bacilli</taxon>
        <taxon>Bacillales</taxon>
        <taxon>Paenibacillaceae</taxon>
        <taxon>Paenibacillus</taxon>
    </lineage>
</organism>
<protein>
    <submittedName>
        <fullName evidence="2">Uncharacterized protein</fullName>
    </submittedName>
</protein>
<sequence>MSNLKPQNYDNHRQFTPLYHYVLALIAPVILIASVVHMIIEGFSFASILLTGISLCIMILTVLIRLFAAKLQDRIIRQEETYRHMNLTGKPLDSRLSLKQIIALRFADDEAYPALCVKAAETGMEPDKIKRSIKNWRADHFRV</sequence>
<dbReference type="EMBL" id="SKFG01000012">
    <property type="protein sequence ID" value="TCZ76636.1"/>
    <property type="molecule type" value="Genomic_DNA"/>
</dbReference>
<keyword evidence="1" id="KW-0812">Transmembrane</keyword>
<dbReference type="InterPro" id="IPR045385">
    <property type="entry name" value="DUF6526"/>
</dbReference>
<dbReference type="Pfam" id="PF20136">
    <property type="entry name" value="DUF6526"/>
    <property type="match status" value="1"/>
</dbReference>
<evidence type="ECO:0000256" key="1">
    <source>
        <dbReference type="SAM" id="Phobius"/>
    </source>
</evidence>
<evidence type="ECO:0000313" key="2">
    <source>
        <dbReference type="EMBL" id="TCZ76636.1"/>
    </source>
</evidence>
<name>A0A4R4E9U8_9BACL</name>
<feature type="transmembrane region" description="Helical" evidence="1">
    <location>
        <begin position="21"/>
        <end position="40"/>
    </location>
</feature>
<dbReference type="RefSeq" id="WP_132418608.1">
    <property type="nucleotide sequence ID" value="NZ_SKFG01000012.1"/>
</dbReference>
<keyword evidence="3" id="KW-1185">Reference proteome</keyword>
<reference evidence="2 3" key="1">
    <citation type="submission" date="2019-03" db="EMBL/GenBank/DDBJ databases">
        <authorList>
            <person name="Kim M.K.M."/>
        </authorList>
    </citation>
    <scope>NUCLEOTIDE SEQUENCE [LARGE SCALE GENOMIC DNA]</scope>
    <source>
        <strain evidence="2 3">18JY21-1</strain>
    </source>
</reference>
<accession>A0A4R4E9U8</accession>
<gene>
    <name evidence="2" type="ORF">E0485_13685</name>
</gene>
<keyword evidence="1" id="KW-0472">Membrane</keyword>
<dbReference type="OrthoDB" id="765463at2"/>
<dbReference type="Proteomes" id="UP000295418">
    <property type="component" value="Unassembled WGS sequence"/>
</dbReference>
<feature type="transmembrane region" description="Helical" evidence="1">
    <location>
        <begin position="46"/>
        <end position="68"/>
    </location>
</feature>
<proteinExistence type="predicted"/>
<dbReference type="AlphaFoldDB" id="A0A4R4E9U8"/>